<keyword evidence="3" id="KW-1185">Reference proteome</keyword>
<dbReference type="PANTHER" id="PTHR37910">
    <property type="entry name" value="EXPRESSED PROTEIN"/>
    <property type="match status" value="1"/>
</dbReference>
<dbReference type="PANTHER" id="PTHR37910:SF2">
    <property type="entry name" value="EXPRESSED PROTEIN"/>
    <property type="match status" value="1"/>
</dbReference>
<reference evidence="2" key="1">
    <citation type="journal article" date="2022" name="Int. J. Mol. Sci.">
        <title>Draft Genome of Tanacetum Coccineum: Genomic Comparison of Closely Related Tanacetum-Family Plants.</title>
        <authorList>
            <person name="Yamashiro T."/>
            <person name="Shiraishi A."/>
            <person name="Nakayama K."/>
            <person name="Satake H."/>
        </authorList>
    </citation>
    <scope>NUCLEOTIDE SEQUENCE</scope>
</reference>
<name>A0ABQ5FPZ8_9ASTR</name>
<gene>
    <name evidence="2" type="ORF">Tco_1016247</name>
</gene>
<dbReference type="Gene3D" id="1.25.40.10">
    <property type="entry name" value="Tetratricopeptide repeat domain"/>
    <property type="match status" value="1"/>
</dbReference>
<feature type="transmembrane region" description="Helical" evidence="1">
    <location>
        <begin position="54"/>
        <end position="78"/>
    </location>
</feature>
<protein>
    <submittedName>
        <fullName evidence="2">Tetratricopeptide-like helical domain containing protein</fullName>
    </submittedName>
</protein>
<dbReference type="EMBL" id="BQNB010017575">
    <property type="protein sequence ID" value="GJT64767.1"/>
    <property type="molecule type" value="Genomic_DNA"/>
</dbReference>
<sequence>MGSCSSSPPPISHLLPTNNNKTHPICKQSLIVSSLTTKALELRRRRGRIQRRQLLVLLSVPVSLSLCSSGVVLAASIFDPLTKAERAASNEVTRRVEEAVHLLEKGRDFQANGDYAQALQYFTQTLQALNMEVMYRLLVPNDVGTIVNVVREYKDLALSEYARVGRALTLYEVGDKNEAIAEMEDVSISLKGSPEVHAALAAALYSDKHAPLLAENQFTIATLLDPKYSDLGYVKDTKHWPPSLVRSLEDFITLS</sequence>
<dbReference type="SUPFAM" id="SSF48452">
    <property type="entry name" value="TPR-like"/>
    <property type="match status" value="1"/>
</dbReference>
<reference evidence="2" key="2">
    <citation type="submission" date="2022-01" db="EMBL/GenBank/DDBJ databases">
        <authorList>
            <person name="Yamashiro T."/>
            <person name="Shiraishi A."/>
            <person name="Satake H."/>
            <person name="Nakayama K."/>
        </authorList>
    </citation>
    <scope>NUCLEOTIDE SEQUENCE</scope>
</reference>
<organism evidence="2 3">
    <name type="scientific">Tanacetum coccineum</name>
    <dbReference type="NCBI Taxonomy" id="301880"/>
    <lineage>
        <taxon>Eukaryota</taxon>
        <taxon>Viridiplantae</taxon>
        <taxon>Streptophyta</taxon>
        <taxon>Embryophyta</taxon>
        <taxon>Tracheophyta</taxon>
        <taxon>Spermatophyta</taxon>
        <taxon>Magnoliopsida</taxon>
        <taxon>eudicotyledons</taxon>
        <taxon>Gunneridae</taxon>
        <taxon>Pentapetalae</taxon>
        <taxon>asterids</taxon>
        <taxon>campanulids</taxon>
        <taxon>Asterales</taxon>
        <taxon>Asteraceae</taxon>
        <taxon>Asteroideae</taxon>
        <taxon>Anthemideae</taxon>
        <taxon>Anthemidinae</taxon>
        <taxon>Tanacetum</taxon>
    </lineage>
</organism>
<proteinExistence type="predicted"/>
<accession>A0ABQ5FPZ8</accession>
<dbReference type="InterPro" id="IPR011990">
    <property type="entry name" value="TPR-like_helical_dom_sf"/>
</dbReference>
<dbReference type="Proteomes" id="UP001151760">
    <property type="component" value="Unassembled WGS sequence"/>
</dbReference>
<evidence type="ECO:0000256" key="1">
    <source>
        <dbReference type="SAM" id="Phobius"/>
    </source>
</evidence>
<comment type="caution">
    <text evidence="2">The sequence shown here is derived from an EMBL/GenBank/DDBJ whole genome shotgun (WGS) entry which is preliminary data.</text>
</comment>
<keyword evidence="1" id="KW-0472">Membrane</keyword>
<keyword evidence="1" id="KW-0812">Transmembrane</keyword>
<evidence type="ECO:0000313" key="2">
    <source>
        <dbReference type="EMBL" id="GJT64767.1"/>
    </source>
</evidence>
<evidence type="ECO:0000313" key="3">
    <source>
        <dbReference type="Proteomes" id="UP001151760"/>
    </source>
</evidence>
<keyword evidence="1" id="KW-1133">Transmembrane helix</keyword>